<evidence type="ECO:0000313" key="3">
    <source>
        <dbReference type="Proteomes" id="UP000053732"/>
    </source>
</evidence>
<keyword evidence="3" id="KW-1185">Reference proteome</keyword>
<dbReference type="Proteomes" id="UP000053732">
    <property type="component" value="Unassembled WGS sequence"/>
</dbReference>
<dbReference type="InterPro" id="IPR008906">
    <property type="entry name" value="HATC_C_dom"/>
</dbReference>
<accession>A0A0G4PXW9</accession>
<reference evidence="2 3" key="1">
    <citation type="journal article" date="2014" name="Nat. Commun.">
        <title>Multiple recent horizontal transfers of a large genomic region in cheese making fungi.</title>
        <authorList>
            <person name="Cheeseman K."/>
            <person name="Ropars J."/>
            <person name="Renault P."/>
            <person name="Dupont J."/>
            <person name="Gouzy J."/>
            <person name="Branca A."/>
            <person name="Abraham A.L."/>
            <person name="Ceppi M."/>
            <person name="Conseiller E."/>
            <person name="Debuchy R."/>
            <person name="Malagnac F."/>
            <person name="Goarin A."/>
            <person name="Silar P."/>
            <person name="Lacoste S."/>
            <person name="Sallet E."/>
            <person name="Bensimon A."/>
            <person name="Giraud T."/>
            <person name="Brygoo Y."/>
        </authorList>
    </citation>
    <scope>NUCLEOTIDE SEQUENCE [LARGE SCALE GENOMIC DNA]</scope>
    <source>
        <strain evidence="3">FM 013</strain>
    </source>
</reference>
<dbReference type="EMBL" id="HG793217">
    <property type="protein sequence ID" value="CRL31200.1"/>
    <property type="molecule type" value="Genomic_DNA"/>
</dbReference>
<dbReference type="InterPro" id="IPR012337">
    <property type="entry name" value="RNaseH-like_sf"/>
</dbReference>
<feature type="domain" description="HAT C-terminal dimerisation" evidence="1">
    <location>
        <begin position="11"/>
        <end position="60"/>
    </location>
</feature>
<evidence type="ECO:0000313" key="2">
    <source>
        <dbReference type="EMBL" id="CRL31200.1"/>
    </source>
</evidence>
<proteinExistence type="predicted"/>
<evidence type="ECO:0000259" key="1">
    <source>
        <dbReference type="Pfam" id="PF05699"/>
    </source>
</evidence>
<dbReference type="AlphaFoldDB" id="A0A0G4PXW9"/>
<protein>
    <submittedName>
        <fullName evidence="2">HAT dimerisation</fullName>
    </submittedName>
</protein>
<gene>
    <name evidence="2" type="ORF">PCAMFM013_S086g000001</name>
</gene>
<name>A0A0G4PXW9_PENC3</name>
<dbReference type="Pfam" id="PF05699">
    <property type="entry name" value="Dimer_Tnp_hAT"/>
    <property type="match status" value="1"/>
</dbReference>
<dbReference type="SUPFAM" id="SSF53098">
    <property type="entry name" value="Ribonuclease H-like"/>
    <property type="match status" value="1"/>
</dbReference>
<organism evidence="2 3">
    <name type="scientific">Penicillium camemberti (strain FM 013)</name>
    <dbReference type="NCBI Taxonomy" id="1429867"/>
    <lineage>
        <taxon>Eukaryota</taxon>
        <taxon>Fungi</taxon>
        <taxon>Dikarya</taxon>
        <taxon>Ascomycota</taxon>
        <taxon>Pezizomycotina</taxon>
        <taxon>Eurotiomycetes</taxon>
        <taxon>Eurotiomycetidae</taxon>
        <taxon>Eurotiales</taxon>
        <taxon>Aspergillaceae</taxon>
        <taxon>Penicillium</taxon>
    </lineage>
</organism>
<sequence length="104" mass="12552">MVVSYTLLLYSRFPTIASLTRDILTILVTSIGIERLFNTTRDIYYYHRGRIKTETIKELMLFLYILRFNLKLHKAKELKRFFSLNKIEALREEKDDKLNNIEFE</sequence>
<dbReference type="GO" id="GO:0046983">
    <property type="term" value="F:protein dimerization activity"/>
    <property type="evidence" value="ECO:0007669"/>
    <property type="project" value="InterPro"/>
</dbReference>